<evidence type="ECO:0000256" key="10">
    <source>
        <dbReference type="PIRSR" id="PIRSR000388-3"/>
    </source>
</evidence>
<dbReference type="UniPathway" id="UPA00028">
    <property type="reaction ID" value="UER00003"/>
</dbReference>
<keyword evidence="5 7" id="KW-0808">Transferase</keyword>
<keyword evidence="7 10" id="KW-0479">Metal-binding</keyword>
<evidence type="ECO:0000256" key="6">
    <source>
        <dbReference type="ARBA" id="ARBA00056497"/>
    </source>
</evidence>
<dbReference type="InterPro" id="IPR015813">
    <property type="entry name" value="Pyrv/PenolPyrv_kinase-like_dom"/>
</dbReference>
<feature type="binding site" evidence="7 9">
    <location>
        <position position="82"/>
    </location>
    <ligand>
        <name>3-methyl-2-oxobutanoate</name>
        <dbReference type="ChEBI" id="CHEBI:11851"/>
    </ligand>
</feature>
<organism evidence="11 12">
    <name type="scientific">Psychrobacillus vulpis</name>
    <dbReference type="NCBI Taxonomy" id="2325572"/>
    <lineage>
        <taxon>Bacteria</taxon>
        <taxon>Bacillati</taxon>
        <taxon>Bacillota</taxon>
        <taxon>Bacilli</taxon>
        <taxon>Bacillales</taxon>
        <taxon>Bacillaceae</taxon>
        <taxon>Psychrobacillus</taxon>
    </lineage>
</organism>
<evidence type="ECO:0000256" key="3">
    <source>
        <dbReference type="ARBA" id="ARBA00011424"/>
    </source>
</evidence>
<evidence type="ECO:0000256" key="1">
    <source>
        <dbReference type="ARBA" id="ARBA00005033"/>
    </source>
</evidence>
<dbReference type="GO" id="GO:0015940">
    <property type="term" value="P:pantothenate biosynthetic process"/>
    <property type="evidence" value="ECO:0007669"/>
    <property type="project" value="UniProtKB-UniRule"/>
</dbReference>
<dbReference type="InterPro" id="IPR040442">
    <property type="entry name" value="Pyrv_kinase-like_dom_sf"/>
</dbReference>
<dbReference type="HAMAP" id="MF_00156">
    <property type="entry name" value="PanB"/>
    <property type="match status" value="1"/>
</dbReference>
<dbReference type="AlphaFoldDB" id="A0A544TQM9"/>
<dbReference type="GO" id="GO:0003864">
    <property type="term" value="F:3-methyl-2-oxobutanoate hydroxymethyltransferase activity"/>
    <property type="evidence" value="ECO:0007669"/>
    <property type="project" value="UniProtKB-UniRule"/>
</dbReference>
<evidence type="ECO:0000256" key="4">
    <source>
        <dbReference type="ARBA" id="ARBA00022655"/>
    </source>
</evidence>
<keyword evidence="12" id="KW-1185">Reference proteome</keyword>
<dbReference type="PANTHER" id="PTHR20881:SF0">
    <property type="entry name" value="3-METHYL-2-OXOBUTANOATE HYDROXYMETHYLTRANSFERASE"/>
    <property type="match status" value="1"/>
</dbReference>
<keyword evidence="7" id="KW-0963">Cytoplasm</keyword>
<dbReference type="GO" id="GO:0032259">
    <property type="term" value="P:methylation"/>
    <property type="evidence" value="ECO:0007669"/>
    <property type="project" value="UniProtKB-KW"/>
</dbReference>
<comment type="similarity">
    <text evidence="2 7">Belongs to the PanB family.</text>
</comment>
<evidence type="ECO:0000256" key="5">
    <source>
        <dbReference type="ARBA" id="ARBA00022679"/>
    </source>
</evidence>
<comment type="function">
    <text evidence="6 7">Catalyzes the reversible reaction in which hydroxymethyl group from 5,10-methylenetetrahydrofolate is transferred onto alpha-ketoisovalerate to form ketopantoate.</text>
</comment>
<gene>
    <name evidence="7 11" type="primary">panB</name>
    <name evidence="11" type="ORF">FG384_11090</name>
</gene>
<comment type="subunit">
    <text evidence="3 7">Homodecamer; pentamer of dimers.</text>
</comment>
<dbReference type="Proteomes" id="UP000316626">
    <property type="component" value="Unassembled WGS sequence"/>
</dbReference>
<evidence type="ECO:0000256" key="9">
    <source>
        <dbReference type="PIRSR" id="PIRSR000388-2"/>
    </source>
</evidence>
<comment type="caution">
    <text evidence="11">The sequence shown here is derived from an EMBL/GenBank/DDBJ whole genome shotgun (WGS) entry which is preliminary data.</text>
</comment>
<dbReference type="PIRSF" id="PIRSF000388">
    <property type="entry name" value="Pantoate_hydroxy_MeTrfase"/>
    <property type="match status" value="1"/>
</dbReference>
<protein>
    <recommendedName>
        <fullName evidence="7">3-methyl-2-oxobutanoate hydroxymethyltransferase</fullName>
        <ecNumber evidence="7">2.1.2.11</ecNumber>
    </recommendedName>
    <alternativeName>
        <fullName evidence="7">Ketopantoate hydroxymethyltransferase</fullName>
        <shortName evidence="7">KPHMT</shortName>
    </alternativeName>
</protein>
<comment type="pathway">
    <text evidence="1 7">Cofactor biosynthesis; (R)-pantothenate biosynthesis; (R)-pantoate from 3-methyl-2-oxobutanoate: step 1/2.</text>
</comment>
<dbReference type="PANTHER" id="PTHR20881">
    <property type="entry name" value="3-METHYL-2-OXOBUTANOATE HYDROXYMETHYLTRANSFERASE"/>
    <property type="match status" value="1"/>
</dbReference>
<dbReference type="EMBL" id="VDGI01000011">
    <property type="protein sequence ID" value="TQR19753.1"/>
    <property type="molecule type" value="Genomic_DNA"/>
</dbReference>
<feature type="binding site" evidence="7 9">
    <location>
        <position position="112"/>
    </location>
    <ligand>
        <name>3-methyl-2-oxobutanoate</name>
        <dbReference type="ChEBI" id="CHEBI:11851"/>
    </ligand>
</feature>
<comment type="cofactor">
    <cofactor evidence="7 10">
        <name>Mg(2+)</name>
        <dbReference type="ChEBI" id="CHEBI:18420"/>
    </cofactor>
    <text evidence="7 10">Binds 1 Mg(2+) ion per subunit.</text>
</comment>
<feature type="binding site" evidence="7 10">
    <location>
        <position position="114"/>
    </location>
    <ligand>
        <name>Mg(2+)</name>
        <dbReference type="ChEBI" id="CHEBI:18420"/>
    </ligand>
</feature>
<reference evidence="11 12" key="1">
    <citation type="submission" date="2019-06" db="EMBL/GenBank/DDBJ databases">
        <title>Psychrobacillus vulpis sp. nov., a new species isolated from feces of a red fox that inhabits in The Tablas de Daimiel Natural Park, Albacete, Spain.</title>
        <authorList>
            <person name="Rodriguez M."/>
            <person name="Reina J.C."/>
            <person name="Bejar V."/>
            <person name="Llamas I."/>
        </authorList>
    </citation>
    <scope>NUCLEOTIDE SEQUENCE [LARGE SCALE GENOMIC DNA]</scope>
    <source>
        <strain evidence="11 12">Z8</strain>
    </source>
</reference>
<dbReference type="GO" id="GO:0008168">
    <property type="term" value="F:methyltransferase activity"/>
    <property type="evidence" value="ECO:0007669"/>
    <property type="project" value="UniProtKB-KW"/>
</dbReference>
<dbReference type="RefSeq" id="WP_142642663.1">
    <property type="nucleotide sequence ID" value="NZ_VDGI01000011.1"/>
</dbReference>
<feature type="binding site" evidence="7 9">
    <location>
        <begin position="43"/>
        <end position="44"/>
    </location>
    <ligand>
        <name>3-methyl-2-oxobutanoate</name>
        <dbReference type="ChEBI" id="CHEBI:11851"/>
    </ligand>
</feature>
<keyword evidence="4 7" id="KW-0566">Pantothenate biosynthesis</keyword>
<proteinExistence type="inferred from homology"/>
<dbReference type="SUPFAM" id="SSF51621">
    <property type="entry name" value="Phosphoenolpyruvate/pyruvate domain"/>
    <property type="match status" value="1"/>
</dbReference>
<dbReference type="EC" id="2.1.2.11" evidence="7"/>
<dbReference type="Pfam" id="PF02548">
    <property type="entry name" value="Pantoate_transf"/>
    <property type="match status" value="1"/>
</dbReference>
<dbReference type="GO" id="GO:0000287">
    <property type="term" value="F:magnesium ion binding"/>
    <property type="evidence" value="ECO:0007669"/>
    <property type="project" value="TreeGrafter"/>
</dbReference>
<dbReference type="InterPro" id="IPR003700">
    <property type="entry name" value="Pantoate_hydroxy_MeTrfase"/>
</dbReference>
<evidence type="ECO:0000313" key="11">
    <source>
        <dbReference type="EMBL" id="TQR19753.1"/>
    </source>
</evidence>
<keyword evidence="7 10" id="KW-0460">Magnesium</keyword>
<evidence type="ECO:0000256" key="2">
    <source>
        <dbReference type="ARBA" id="ARBA00008676"/>
    </source>
</evidence>
<dbReference type="FunFam" id="3.20.20.60:FF:000003">
    <property type="entry name" value="3-methyl-2-oxobutanoate hydroxymethyltransferase"/>
    <property type="match status" value="1"/>
</dbReference>
<dbReference type="Gene3D" id="3.20.20.60">
    <property type="entry name" value="Phosphoenolpyruvate-binding domains"/>
    <property type="match status" value="1"/>
</dbReference>
<dbReference type="GO" id="GO:0005737">
    <property type="term" value="C:cytoplasm"/>
    <property type="evidence" value="ECO:0007669"/>
    <property type="project" value="UniProtKB-SubCell"/>
</dbReference>
<feature type="binding site" evidence="7 10">
    <location>
        <position position="82"/>
    </location>
    <ligand>
        <name>Mg(2+)</name>
        <dbReference type="ChEBI" id="CHEBI:18420"/>
    </ligand>
</feature>
<sequence length="285" mass="30738">MKTTSSFVNMKKNNEKIAMLTAYDYPSARFAENAGVDMILVGDSVGMVVLGYDSTVLVTLDDMIHHGKAARRGAPNTFLVVDMPFGTYHGSLEQTLANAVKIMQQTNAQAVKVEGADEVLPVIQKLTSAGIPVVAHLGLLPQSAGVLGGYKVQGKTAEAAEKLITDAQKCEQAGACAVVLECIPHQLAESVSKELIVPTIGIGAGVKADGQVLVFHDMVKYGTHHIPKFVHEFANVGITIEEGITQYVQDVKNEIFPAEHHQFTMKEDQLQQLYGGNYENSSNNK</sequence>
<dbReference type="OrthoDB" id="9781789at2"/>
<feature type="binding site" evidence="7 10">
    <location>
        <position position="43"/>
    </location>
    <ligand>
        <name>Mg(2+)</name>
        <dbReference type="ChEBI" id="CHEBI:18420"/>
    </ligand>
</feature>
<dbReference type="NCBIfam" id="TIGR00222">
    <property type="entry name" value="panB"/>
    <property type="match status" value="1"/>
</dbReference>
<evidence type="ECO:0000256" key="7">
    <source>
        <dbReference type="HAMAP-Rule" id="MF_00156"/>
    </source>
</evidence>
<name>A0A544TQM9_9BACI</name>
<accession>A0A544TQM9</accession>
<dbReference type="CDD" id="cd06557">
    <property type="entry name" value="KPHMT-like"/>
    <property type="match status" value="1"/>
</dbReference>
<comment type="subcellular location">
    <subcellularLocation>
        <location evidence="7">Cytoplasm</location>
    </subcellularLocation>
</comment>
<comment type="catalytic activity">
    <reaction evidence="7">
        <text>(6R)-5,10-methylene-5,6,7,8-tetrahydrofolate + 3-methyl-2-oxobutanoate + H2O = 2-dehydropantoate + (6S)-5,6,7,8-tetrahydrofolate</text>
        <dbReference type="Rhea" id="RHEA:11824"/>
        <dbReference type="ChEBI" id="CHEBI:11561"/>
        <dbReference type="ChEBI" id="CHEBI:11851"/>
        <dbReference type="ChEBI" id="CHEBI:15377"/>
        <dbReference type="ChEBI" id="CHEBI:15636"/>
        <dbReference type="ChEBI" id="CHEBI:57453"/>
        <dbReference type="EC" id="2.1.2.11"/>
    </reaction>
</comment>
<evidence type="ECO:0000313" key="12">
    <source>
        <dbReference type="Proteomes" id="UP000316626"/>
    </source>
</evidence>
<feature type="active site" description="Proton acceptor" evidence="7 8">
    <location>
        <position position="181"/>
    </location>
</feature>
<keyword evidence="11" id="KW-0489">Methyltransferase</keyword>
<evidence type="ECO:0000256" key="8">
    <source>
        <dbReference type="PIRSR" id="PIRSR000388-1"/>
    </source>
</evidence>
<dbReference type="NCBIfam" id="NF001452">
    <property type="entry name" value="PRK00311.1"/>
    <property type="match status" value="1"/>
</dbReference>